<dbReference type="EMBL" id="MIYU01000016">
    <property type="protein sequence ID" value="OIR15699.1"/>
    <property type="molecule type" value="Genomic_DNA"/>
</dbReference>
<protein>
    <recommendedName>
        <fullName evidence="4">PKD domain-containing protein</fullName>
    </recommendedName>
</protein>
<evidence type="ECO:0000313" key="3">
    <source>
        <dbReference type="Proteomes" id="UP000183815"/>
    </source>
</evidence>
<evidence type="ECO:0008006" key="4">
    <source>
        <dbReference type="Google" id="ProtNLM"/>
    </source>
</evidence>
<proteinExistence type="predicted"/>
<dbReference type="InterPro" id="IPR035986">
    <property type="entry name" value="PKD_dom_sf"/>
</dbReference>
<keyword evidence="1" id="KW-1133">Transmembrane helix</keyword>
<evidence type="ECO:0000256" key="1">
    <source>
        <dbReference type="SAM" id="Phobius"/>
    </source>
</evidence>
<keyword evidence="1" id="KW-0812">Transmembrane</keyword>
<comment type="caution">
    <text evidence="2">The sequence shown here is derived from an EMBL/GenBank/DDBJ whole genome shotgun (WGS) entry which is preliminary data.</text>
</comment>
<organism evidence="2 3">
    <name type="scientific">Marine Group III euryarchaeote CG-Bathy1</name>
    <dbReference type="NCBI Taxonomy" id="1889001"/>
    <lineage>
        <taxon>Archaea</taxon>
        <taxon>Methanobacteriati</taxon>
        <taxon>Thermoplasmatota</taxon>
        <taxon>Thermoplasmata</taxon>
        <taxon>Candidatus Thermoprofundales</taxon>
    </lineage>
</organism>
<dbReference type="Gene3D" id="2.60.40.10">
    <property type="entry name" value="Immunoglobulins"/>
    <property type="match status" value="1"/>
</dbReference>
<dbReference type="SUPFAM" id="SSF49299">
    <property type="entry name" value="PKD domain"/>
    <property type="match status" value="1"/>
</dbReference>
<dbReference type="AlphaFoldDB" id="A0A1J5T6G7"/>
<gene>
    <name evidence="2" type="ORF">BEU04_02030</name>
</gene>
<name>A0A1J5T6G7_9ARCH</name>
<dbReference type="Proteomes" id="UP000183815">
    <property type="component" value="Unassembled WGS sequence"/>
</dbReference>
<accession>A0A1J5T6G7</accession>
<reference evidence="2 3" key="1">
    <citation type="submission" date="2016-08" db="EMBL/GenBank/DDBJ databases">
        <title>New Insights into Marine Group III Euryarchaeota, from dark to light.</title>
        <authorList>
            <person name="Haro-Moreno J.M."/>
            <person name="Rodriguez-Valera F."/>
            <person name="Lopez-Garcia P."/>
            <person name="Moreira D."/>
            <person name="Martin-Cuadrado A.B."/>
        </authorList>
    </citation>
    <scope>NUCLEOTIDE SEQUENCE [LARGE SCALE GENOMIC DNA]</scope>
    <source>
        <strain evidence="2">CG-Bathy1</strain>
    </source>
</reference>
<sequence length="169" mass="18843">MDQYNSKFVNKTLILVLTISLLGFSSGDYNEDCDCDIIVTANGEGRVLTVDSGEAVQLHGETNNLENITGYRWSFDRNIVNETETDLNSTDINITMYAVGSYNITFTISYDEETENGTVEQTVGMTISIFVDEAEEYDLDEEKGLFSIAALLQLAACCLLIYLVREGRK</sequence>
<keyword evidence="1" id="KW-0472">Membrane</keyword>
<dbReference type="InterPro" id="IPR013783">
    <property type="entry name" value="Ig-like_fold"/>
</dbReference>
<feature type="transmembrane region" description="Helical" evidence="1">
    <location>
        <begin position="144"/>
        <end position="164"/>
    </location>
</feature>
<evidence type="ECO:0000313" key="2">
    <source>
        <dbReference type="EMBL" id="OIR15699.1"/>
    </source>
</evidence>